<evidence type="ECO:0000313" key="6">
    <source>
        <dbReference type="EMBL" id="EFJ19941.1"/>
    </source>
</evidence>
<dbReference type="AlphaFoldDB" id="D8S6G7"/>
<organism evidence="7">
    <name type="scientific">Selaginella moellendorffii</name>
    <name type="common">Spikemoss</name>
    <dbReference type="NCBI Taxonomy" id="88036"/>
    <lineage>
        <taxon>Eukaryota</taxon>
        <taxon>Viridiplantae</taxon>
        <taxon>Streptophyta</taxon>
        <taxon>Embryophyta</taxon>
        <taxon>Tracheophyta</taxon>
        <taxon>Lycopodiopsida</taxon>
        <taxon>Selaginellales</taxon>
        <taxon>Selaginellaceae</taxon>
        <taxon>Selaginella</taxon>
    </lineage>
</organism>
<accession>D8S6G7</accession>
<dbReference type="eggNOG" id="KOG3505">
    <property type="taxonomic scope" value="Eukaryota"/>
</dbReference>
<protein>
    <recommendedName>
        <fullName evidence="4">Large ribosomal subunit protein bL33c</fullName>
    </recommendedName>
</protein>
<dbReference type="PANTHER" id="PTHR15238">
    <property type="entry name" value="54S RIBOSOMAL PROTEIN L39, MITOCHONDRIAL"/>
    <property type="match status" value="1"/>
</dbReference>
<dbReference type="NCBIfam" id="TIGR01023">
    <property type="entry name" value="rpmG_bact"/>
    <property type="match status" value="1"/>
</dbReference>
<dbReference type="Pfam" id="PF00471">
    <property type="entry name" value="Ribosomal_L33"/>
    <property type="match status" value="1"/>
</dbReference>
<dbReference type="GO" id="GO:0006412">
    <property type="term" value="P:translation"/>
    <property type="evidence" value="ECO:0007669"/>
    <property type="project" value="InterPro"/>
</dbReference>
<evidence type="ECO:0000313" key="7">
    <source>
        <dbReference type="Proteomes" id="UP000001514"/>
    </source>
</evidence>
<dbReference type="InterPro" id="IPR038584">
    <property type="entry name" value="Ribosomal_bL33_sf"/>
</dbReference>
<dbReference type="HAMAP" id="MF_00294">
    <property type="entry name" value="Ribosomal_bL33"/>
    <property type="match status" value="1"/>
</dbReference>
<evidence type="ECO:0000313" key="5">
    <source>
        <dbReference type="EMBL" id="EFJ12657.1"/>
    </source>
</evidence>
<dbReference type="OrthoDB" id="275534at2759"/>
<dbReference type="GO" id="GO:0005737">
    <property type="term" value="C:cytoplasm"/>
    <property type="evidence" value="ECO:0007669"/>
    <property type="project" value="UniProtKB-ARBA"/>
</dbReference>
<keyword evidence="2" id="KW-0689">Ribosomal protein</keyword>
<evidence type="ECO:0000256" key="1">
    <source>
        <dbReference type="ARBA" id="ARBA00007596"/>
    </source>
</evidence>
<dbReference type="Proteomes" id="UP000001514">
    <property type="component" value="Unassembled WGS sequence"/>
</dbReference>
<dbReference type="OMA" id="RMTLRKY"/>
<dbReference type="KEGG" id="smo:SELMODRAFT_109920"/>
<gene>
    <name evidence="6" type="ORF">SELMODRAFT_109920</name>
    <name evidence="5" type="ORF">SELMODRAFT_123981</name>
</gene>
<sequence>MAKGKKTGRILIRLVSSAATGFFYVTSKNPRKTPHKLELVKYDPRVNKHVVFNEAKMR</sequence>
<dbReference type="PANTHER" id="PTHR15238:SF1">
    <property type="entry name" value="LARGE RIBOSOMAL SUBUNIT PROTEIN BL33M"/>
    <property type="match status" value="1"/>
</dbReference>
<comment type="similarity">
    <text evidence="1">Belongs to the bacterial ribosomal protein bL33 family.</text>
</comment>
<evidence type="ECO:0000256" key="3">
    <source>
        <dbReference type="ARBA" id="ARBA00023274"/>
    </source>
</evidence>
<dbReference type="Gramene" id="EFJ12657">
    <property type="protein sequence ID" value="EFJ12657"/>
    <property type="gene ID" value="SELMODRAFT_123981"/>
</dbReference>
<proteinExistence type="inferred from homology"/>
<dbReference type="GO" id="GO:0015934">
    <property type="term" value="C:large ribosomal subunit"/>
    <property type="evidence" value="ECO:0000318"/>
    <property type="project" value="GO_Central"/>
</dbReference>
<dbReference type="KEGG" id="smo:SELMODRAFT_123981"/>
<dbReference type="Gene3D" id="2.20.28.120">
    <property type="entry name" value="Ribosomal protein L33"/>
    <property type="match status" value="1"/>
</dbReference>
<dbReference type="FunFam" id="2.20.28.120:FF:000006">
    <property type="entry name" value="50S ribosomal protein L33"/>
    <property type="match status" value="1"/>
</dbReference>
<dbReference type="PROSITE" id="PS00582">
    <property type="entry name" value="RIBOSOMAL_L33"/>
    <property type="match status" value="1"/>
</dbReference>
<dbReference type="FunCoup" id="D8S6G7">
    <property type="interactions" value="1062"/>
</dbReference>
<dbReference type="EMBL" id="GL377604">
    <property type="protein sequence ID" value="EFJ19941.1"/>
    <property type="molecule type" value="Genomic_DNA"/>
</dbReference>
<dbReference type="STRING" id="88036.D8S6G7"/>
<dbReference type="Gramene" id="EFJ19941">
    <property type="protein sequence ID" value="EFJ19941"/>
    <property type="gene ID" value="SELMODRAFT_109920"/>
</dbReference>
<reference evidence="6 7" key="1">
    <citation type="journal article" date="2011" name="Science">
        <title>The Selaginella genome identifies genetic changes associated with the evolution of vascular plants.</title>
        <authorList>
            <person name="Banks J.A."/>
            <person name="Nishiyama T."/>
            <person name="Hasebe M."/>
            <person name="Bowman J.L."/>
            <person name="Gribskov M."/>
            <person name="dePamphilis C."/>
            <person name="Albert V.A."/>
            <person name="Aono N."/>
            <person name="Aoyama T."/>
            <person name="Ambrose B.A."/>
            <person name="Ashton N.W."/>
            <person name="Axtell M.J."/>
            <person name="Barker E."/>
            <person name="Barker M.S."/>
            <person name="Bennetzen J.L."/>
            <person name="Bonawitz N.D."/>
            <person name="Chapple C."/>
            <person name="Cheng C."/>
            <person name="Correa L.G."/>
            <person name="Dacre M."/>
            <person name="DeBarry J."/>
            <person name="Dreyer I."/>
            <person name="Elias M."/>
            <person name="Engstrom E.M."/>
            <person name="Estelle M."/>
            <person name="Feng L."/>
            <person name="Finet C."/>
            <person name="Floyd S.K."/>
            <person name="Frommer W.B."/>
            <person name="Fujita T."/>
            <person name="Gramzow L."/>
            <person name="Gutensohn M."/>
            <person name="Harholt J."/>
            <person name="Hattori M."/>
            <person name="Heyl A."/>
            <person name="Hirai T."/>
            <person name="Hiwatashi Y."/>
            <person name="Ishikawa M."/>
            <person name="Iwata M."/>
            <person name="Karol K.G."/>
            <person name="Koehler B."/>
            <person name="Kolukisaoglu U."/>
            <person name="Kubo M."/>
            <person name="Kurata T."/>
            <person name="Lalonde S."/>
            <person name="Li K."/>
            <person name="Li Y."/>
            <person name="Litt A."/>
            <person name="Lyons E."/>
            <person name="Manning G."/>
            <person name="Maruyama T."/>
            <person name="Michael T.P."/>
            <person name="Mikami K."/>
            <person name="Miyazaki S."/>
            <person name="Morinaga S."/>
            <person name="Murata T."/>
            <person name="Mueller-Roeber B."/>
            <person name="Nelson D.R."/>
            <person name="Obara M."/>
            <person name="Oguri Y."/>
            <person name="Olmstead R.G."/>
            <person name="Onodera N."/>
            <person name="Petersen B.L."/>
            <person name="Pils B."/>
            <person name="Prigge M."/>
            <person name="Rensing S.A."/>
            <person name="Riano-Pachon D.M."/>
            <person name="Roberts A.W."/>
            <person name="Sato Y."/>
            <person name="Scheller H.V."/>
            <person name="Schulz B."/>
            <person name="Schulz C."/>
            <person name="Shakirov E.V."/>
            <person name="Shibagaki N."/>
            <person name="Shinohara N."/>
            <person name="Shippen D.E."/>
            <person name="Soerensen I."/>
            <person name="Sotooka R."/>
            <person name="Sugimoto N."/>
            <person name="Sugita M."/>
            <person name="Sumikawa N."/>
            <person name="Tanurdzic M."/>
            <person name="Theissen G."/>
            <person name="Ulvskov P."/>
            <person name="Wakazuki S."/>
            <person name="Weng J.K."/>
            <person name="Willats W.W."/>
            <person name="Wipf D."/>
            <person name="Wolf P.G."/>
            <person name="Yang L."/>
            <person name="Zimmer A.D."/>
            <person name="Zhu Q."/>
            <person name="Mitros T."/>
            <person name="Hellsten U."/>
            <person name="Loque D."/>
            <person name="Otillar R."/>
            <person name="Salamov A."/>
            <person name="Schmutz J."/>
            <person name="Shapiro H."/>
            <person name="Lindquist E."/>
            <person name="Lucas S."/>
            <person name="Rokhsar D."/>
            <person name="Grigoriev I.V."/>
        </authorList>
    </citation>
    <scope>NUCLEOTIDE SEQUENCE [LARGE SCALE GENOMIC DNA]</scope>
</reference>
<keyword evidence="7" id="KW-1185">Reference proteome</keyword>
<dbReference type="HOGENOM" id="CLU_190949_1_1_1"/>
<dbReference type="InterPro" id="IPR018264">
    <property type="entry name" value="Ribosomal_bL33_CS"/>
</dbReference>
<dbReference type="SUPFAM" id="SSF57829">
    <property type="entry name" value="Zn-binding ribosomal proteins"/>
    <property type="match status" value="1"/>
</dbReference>
<dbReference type="InterPro" id="IPR001705">
    <property type="entry name" value="Ribosomal_bL33"/>
</dbReference>
<keyword evidence="3" id="KW-0687">Ribonucleoprotein</keyword>
<dbReference type="EMBL" id="GL377638">
    <property type="protein sequence ID" value="EFJ12657.1"/>
    <property type="molecule type" value="Genomic_DNA"/>
</dbReference>
<dbReference type="GO" id="GO:0003735">
    <property type="term" value="F:structural constituent of ribosome"/>
    <property type="evidence" value="ECO:0000318"/>
    <property type="project" value="GO_Central"/>
</dbReference>
<dbReference type="InParanoid" id="D8S6G7"/>
<dbReference type="NCBIfam" id="NF001860">
    <property type="entry name" value="PRK00595.1"/>
    <property type="match status" value="1"/>
</dbReference>
<evidence type="ECO:0000256" key="2">
    <source>
        <dbReference type="ARBA" id="ARBA00022980"/>
    </source>
</evidence>
<dbReference type="InterPro" id="IPR011332">
    <property type="entry name" value="Ribosomal_zn-bd"/>
</dbReference>
<name>D8S6G7_SELML</name>
<evidence type="ECO:0000256" key="4">
    <source>
        <dbReference type="ARBA" id="ARBA00035276"/>
    </source>
</evidence>